<sequence length="223" mass="24892">MHPFLFSDHDDTLPSVQSEAGAPFRDLIGLSLAVKSCTKCRLSASRKNVVFGEGDPRAALVVIGEAPGADEDSQGRPFVGRSGQLLDKILQAVQFKREEVFICNILKCRPPQNRNPLADEIECCMPWLLLQLELLNPKLILLLGKVAANTILQNSLSMGAMRGRIVKWKAYDCMVTYHPAALLRNPGWKKACWEDVQMMRQHYDKLCSAEAHSRTMVTNNDQA</sequence>
<dbReference type="SMART" id="SM00986">
    <property type="entry name" value="UDG"/>
    <property type="match status" value="1"/>
</dbReference>
<keyword evidence="11" id="KW-0234">DNA repair</keyword>
<dbReference type="InterPro" id="IPR005273">
    <property type="entry name" value="Ura-DNA_glyco_family4"/>
</dbReference>
<keyword evidence="7" id="KW-0227">DNA damage</keyword>
<organism evidence="13 14">
    <name type="scientific">Chlorobium phaeobacteroides (strain DSM 266 / SMG 266 / 2430)</name>
    <dbReference type="NCBI Taxonomy" id="290317"/>
    <lineage>
        <taxon>Bacteria</taxon>
        <taxon>Pseudomonadati</taxon>
        <taxon>Chlorobiota</taxon>
        <taxon>Chlorobiia</taxon>
        <taxon>Chlorobiales</taxon>
        <taxon>Chlorobiaceae</taxon>
        <taxon>Chlorobium/Pelodictyon group</taxon>
        <taxon>Chlorobium</taxon>
    </lineage>
</organism>
<dbReference type="CDD" id="cd10030">
    <property type="entry name" value="UDG-F4_TTUDGA_SPO1dp_like"/>
    <property type="match status" value="1"/>
</dbReference>
<dbReference type="NCBIfam" id="TIGR00758">
    <property type="entry name" value="UDG_fam4"/>
    <property type="match status" value="1"/>
</dbReference>
<dbReference type="OrthoDB" id="5290748at2"/>
<evidence type="ECO:0000313" key="13">
    <source>
        <dbReference type="EMBL" id="ABL64402.1"/>
    </source>
</evidence>
<evidence type="ECO:0000256" key="10">
    <source>
        <dbReference type="ARBA" id="ARBA00023014"/>
    </source>
</evidence>
<evidence type="ECO:0000256" key="2">
    <source>
        <dbReference type="ARBA" id="ARBA00006521"/>
    </source>
</evidence>
<keyword evidence="14" id="KW-1185">Reference proteome</keyword>
<comment type="catalytic activity">
    <reaction evidence="1">
        <text>Hydrolyzes single-stranded DNA or mismatched double-stranded DNA and polynucleotides, releasing free uracil.</text>
        <dbReference type="EC" id="3.2.2.27"/>
    </reaction>
</comment>
<dbReference type="Gene3D" id="3.40.470.10">
    <property type="entry name" value="Uracil-DNA glycosylase-like domain"/>
    <property type="match status" value="1"/>
</dbReference>
<keyword evidence="5" id="KW-0004">4Fe-4S</keyword>
<dbReference type="SMART" id="SM00987">
    <property type="entry name" value="UreE_C"/>
    <property type="match status" value="1"/>
</dbReference>
<dbReference type="InterPro" id="IPR051536">
    <property type="entry name" value="UDG_Type-4/5"/>
</dbReference>
<proteinExistence type="inferred from homology"/>
<evidence type="ECO:0000256" key="11">
    <source>
        <dbReference type="ARBA" id="ARBA00023204"/>
    </source>
</evidence>
<reference evidence="13 14" key="1">
    <citation type="submission" date="2006-12" db="EMBL/GenBank/DDBJ databases">
        <title>Complete sequence of Chlorobium phaeobacteroides DSM 266.</title>
        <authorList>
            <consortium name="US DOE Joint Genome Institute"/>
            <person name="Copeland A."/>
            <person name="Lucas S."/>
            <person name="Lapidus A."/>
            <person name="Barry K."/>
            <person name="Detter J.C."/>
            <person name="Glavina del Rio T."/>
            <person name="Hammon N."/>
            <person name="Israni S."/>
            <person name="Pitluck S."/>
            <person name="Goltsman E."/>
            <person name="Schmutz J."/>
            <person name="Larimer F."/>
            <person name="Land M."/>
            <person name="Hauser L."/>
            <person name="Mikhailova N."/>
            <person name="Li T."/>
            <person name="Overmann J."/>
            <person name="Bryant D.A."/>
            <person name="Richardson P."/>
        </authorList>
    </citation>
    <scope>NUCLEOTIDE SEQUENCE [LARGE SCALE GENOMIC DNA]</scope>
    <source>
        <strain evidence="13 14">DSM 266</strain>
    </source>
</reference>
<dbReference type="SUPFAM" id="SSF52141">
    <property type="entry name" value="Uracil-DNA glycosylase-like"/>
    <property type="match status" value="1"/>
</dbReference>
<dbReference type="InterPro" id="IPR005122">
    <property type="entry name" value="Uracil-DNA_glycosylase-like"/>
</dbReference>
<dbReference type="PANTHER" id="PTHR33693">
    <property type="entry name" value="TYPE-5 URACIL-DNA GLYCOSYLASE"/>
    <property type="match status" value="1"/>
</dbReference>
<keyword evidence="8" id="KW-0378">Hydrolase</keyword>
<dbReference type="GO" id="GO:0051539">
    <property type="term" value="F:4 iron, 4 sulfur cluster binding"/>
    <property type="evidence" value="ECO:0007669"/>
    <property type="project" value="UniProtKB-KW"/>
</dbReference>
<keyword evidence="10" id="KW-0411">Iron-sulfur</keyword>
<evidence type="ECO:0000256" key="4">
    <source>
        <dbReference type="ARBA" id="ARBA00019403"/>
    </source>
</evidence>
<evidence type="ECO:0000256" key="5">
    <source>
        <dbReference type="ARBA" id="ARBA00022485"/>
    </source>
</evidence>
<dbReference type="GO" id="GO:0046872">
    <property type="term" value="F:metal ion binding"/>
    <property type="evidence" value="ECO:0007669"/>
    <property type="project" value="UniProtKB-KW"/>
</dbReference>
<evidence type="ECO:0000256" key="7">
    <source>
        <dbReference type="ARBA" id="ARBA00022763"/>
    </source>
</evidence>
<dbReference type="RefSeq" id="WP_011744236.1">
    <property type="nucleotide sequence ID" value="NC_008639.1"/>
</dbReference>
<evidence type="ECO:0000256" key="3">
    <source>
        <dbReference type="ARBA" id="ARBA00012030"/>
    </source>
</evidence>
<comment type="similarity">
    <text evidence="2">Belongs to the uracil-DNA glycosylase (UDG) superfamily. Type 4 (UDGa) family.</text>
</comment>
<dbReference type="eggNOG" id="COG1573">
    <property type="taxonomic scope" value="Bacteria"/>
</dbReference>
<accession>A1BDC5</accession>
<evidence type="ECO:0000256" key="1">
    <source>
        <dbReference type="ARBA" id="ARBA00001400"/>
    </source>
</evidence>
<keyword evidence="6" id="KW-0479">Metal-binding</keyword>
<dbReference type="PANTHER" id="PTHR33693:SF1">
    <property type="entry name" value="TYPE-4 URACIL-DNA GLYCOSYLASE"/>
    <property type="match status" value="1"/>
</dbReference>
<protein>
    <recommendedName>
        <fullName evidence="4">Type-4 uracil-DNA glycosylase</fullName>
        <ecNumber evidence="3">3.2.2.27</ecNumber>
    </recommendedName>
</protein>
<dbReference type="STRING" id="290317.Cpha266_0343"/>
<dbReference type="AlphaFoldDB" id="A1BDC5"/>
<gene>
    <name evidence="13" type="ordered locus">Cpha266_0343</name>
</gene>
<keyword evidence="9" id="KW-0408">Iron</keyword>
<evidence type="ECO:0000256" key="6">
    <source>
        <dbReference type="ARBA" id="ARBA00022723"/>
    </source>
</evidence>
<feature type="domain" description="Uracil-DNA glycosylase-like" evidence="12">
    <location>
        <begin position="51"/>
        <end position="197"/>
    </location>
</feature>
<dbReference type="EMBL" id="CP000492">
    <property type="protein sequence ID" value="ABL64402.1"/>
    <property type="molecule type" value="Genomic_DNA"/>
</dbReference>
<dbReference type="EC" id="3.2.2.27" evidence="3"/>
<dbReference type="Pfam" id="PF03167">
    <property type="entry name" value="UDG"/>
    <property type="match status" value="1"/>
</dbReference>
<evidence type="ECO:0000313" key="14">
    <source>
        <dbReference type="Proteomes" id="UP000008701"/>
    </source>
</evidence>
<dbReference type="Proteomes" id="UP000008701">
    <property type="component" value="Chromosome"/>
</dbReference>
<dbReference type="GO" id="GO:0006281">
    <property type="term" value="P:DNA repair"/>
    <property type="evidence" value="ECO:0007669"/>
    <property type="project" value="UniProtKB-KW"/>
</dbReference>
<evidence type="ECO:0000256" key="9">
    <source>
        <dbReference type="ARBA" id="ARBA00023004"/>
    </source>
</evidence>
<dbReference type="HOGENOM" id="CLU_044815_1_3_10"/>
<dbReference type="InterPro" id="IPR036895">
    <property type="entry name" value="Uracil-DNA_glycosylase-like_sf"/>
</dbReference>
<dbReference type="KEGG" id="cph:Cpha266_0343"/>
<evidence type="ECO:0000256" key="8">
    <source>
        <dbReference type="ARBA" id="ARBA00022801"/>
    </source>
</evidence>
<dbReference type="GO" id="GO:0004844">
    <property type="term" value="F:uracil DNA N-glycosylase activity"/>
    <property type="evidence" value="ECO:0007669"/>
    <property type="project" value="UniProtKB-EC"/>
</dbReference>
<name>A1BDC5_CHLPD</name>
<evidence type="ECO:0000259" key="12">
    <source>
        <dbReference type="SMART" id="SM00986"/>
    </source>
</evidence>